<feature type="non-terminal residue" evidence="7">
    <location>
        <position position="427"/>
    </location>
</feature>
<name>A0A7K6WLS5_STECA</name>
<evidence type="ECO:0000313" key="7">
    <source>
        <dbReference type="EMBL" id="NWX48324.1"/>
    </source>
</evidence>
<dbReference type="InterPro" id="IPR035721">
    <property type="entry name" value="SASH3_SH3"/>
</dbReference>
<dbReference type="InterPro" id="IPR051725">
    <property type="entry name" value="SAM-SH3_domain_protein"/>
</dbReference>
<evidence type="ECO:0000259" key="5">
    <source>
        <dbReference type="PROSITE" id="PS50002"/>
    </source>
</evidence>
<dbReference type="GO" id="GO:0005634">
    <property type="term" value="C:nucleus"/>
    <property type="evidence" value="ECO:0007669"/>
    <property type="project" value="TreeGrafter"/>
</dbReference>
<evidence type="ECO:0000256" key="3">
    <source>
        <dbReference type="PROSITE-ProRule" id="PRU00192"/>
    </source>
</evidence>
<dbReference type="Pfam" id="PF12485">
    <property type="entry name" value="SPIDER"/>
    <property type="match status" value="3"/>
</dbReference>
<sequence length="427" mass="45831">RAQGEAFTPFLPTPQLSLQRSSSFKDFAKCKVSSPAPSEKEFNLEENIPEDEPSSTSPEDTARSSGMKLGKKWRAVISRTMNRKMGRMAVKALAEGKVTGGPGQAGGSPPSPGLTLVPQQSDVEEEGYACPPSPASGTEEPSHDKVPLSYLEMEEDGHAAISRQLSSGEPGPGRTPAPRPAAGHVLTSLPSTGSEVSSPGPAGSSRDSLRLEESGPAYTGPFCGRARVHTDFTPSPYDKDSLKLRKGDIIGIIEKPPMGTWTGLLNNRVGSFKFIYVDVIPEETAPTRKSRGGPGKSKRLKPKTLHELLERINLQEHTSTLLLNGYQTLEDFKELRETHLNELNITDPQHRAKLLTAAELLLDYDTASEPEEGDGSEAQPSPLEPKGDIPRDSGCFEGSETLDSSRDEAELGGPEGELQALSLAESP</sequence>
<feature type="region of interest" description="Disordered" evidence="4">
    <location>
        <begin position="94"/>
        <end position="222"/>
    </location>
</feature>
<feature type="non-terminal residue" evidence="7">
    <location>
        <position position="1"/>
    </location>
</feature>
<evidence type="ECO:0000256" key="2">
    <source>
        <dbReference type="ARBA" id="ARBA00022553"/>
    </source>
</evidence>
<dbReference type="Pfam" id="PF07653">
    <property type="entry name" value="SH3_2"/>
    <property type="match status" value="1"/>
</dbReference>
<proteinExistence type="predicted"/>
<accession>A0A7K6WLS5</accession>
<dbReference type="OrthoDB" id="10047268at2759"/>
<evidence type="ECO:0000256" key="4">
    <source>
        <dbReference type="SAM" id="MobiDB-lite"/>
    </source>
</evidence>
<evidence type="ECO:0000256" key="1">
    <source>
        <dbReference type="ARBA" id="ARBA00022443"/>
    </source>
</evidence>
<dbReference type="InterPro" id="IPR036028">
    <property type="entry name" value="SH3-like_dom_sf"/>
</dbReference>
<keyword evidence="1 3" id="KW-0728">SH3 domain</keyword>
<dbReference type="InterPro" id="IPR001660">
    <property type="entry name" value="SAM"/>
</dbReference>
<dbReference type="InterPro" id="IPR013761">
    <property type="entry name" value="SAM/pointed_sf"/>
</dbReference>
<comment type="caution">
    <text evidence="7">The sequence shown here is derived from an EMBL/GenBank/DDBJ whole genome shotgun (WGS) entry which is preliminary data.</text>
</comment>
<dbReference type="CDD" id="cd09560">
    <property type="entry name" value="SAM_SASH3"/>
    <property type="match status" value="1"/>
</dbReference>
<dbReference type="GO" id="GO:0002639">
    <property type="term" value="P:positive regulation of immunoglobulin production"/>
    <property type="evidence" value="ECO:0007669"/>
    <property type="project" value="TreeGrafter"/>
</dbReference>
<feature type="domain" description="SAM" evidence="6">
    <location>
        <begin position="300"/>
        <end position="364"/>
    </location>
</feature>
<feature type="compositionally biased region" description="Polar residues" evidence="4">
    <location>
        <begin position="188"/>
        <end position="197"/>
    </location>
</feature>
<dbReference type="SMART" id="SM00454">
    <property type="entry name" value="SAM"/>
    <property type="match status" value="1"/>
</dbReference>
<keyword evidence="2" id="KW-0597">Phosphoprotein</keyword>
<feature type="domain" description="SH3" evidence="5">
    <location>
        <begin position="221"/>
        <end position="282"/>
    </location>
</feature>
<dbReference type="PANTHER" id="PTHR12301:SF5">
    <property type="entry name" value="SAM AND SH3 DOMAIN-CONTAINING PROTEIN 3"/>
    <property type="match status" value="1"/>
</dbReference>
<dbReference type="AlphaFoldDB" id="A0A7K6WLS5"/>
<feature type="region of interest" description="Disordered" evidence="4">
    <location>
        <begin position="32"/>
        <end position="73"/>
    </location>
</feature>
<dbReference type="GO" id="GO:0030890">
    <property type="term" value="P:positive regulation of B cell proliferation"/>
    <property type="evidence" value="ECO:0007669"/>
    <property type="project" value="TreeGrafter"/>
</dbReference>
<dbReference type="EMBL" id="VZSC01013329">
    <property type="protein sequence ID" value="NWX48324.1"/>
    <property type="molecule type" value="Genomic_DNA"/>
</dbReference>
<dbReference type="Proteomes" id="UP000516988">
    <property type="component" value="Unassembled WGS sequence"/>
</dbReference>
<keyword evidence="8" id="KW-1185">Reference proteome</keyword>
<reference evidence="7 8" key="1">
    <citation type="submission" date="2019-09" db="EMBL/GenBank/DDBJ databases">
        <title>Bird 10,000 Genomes (B10K) Project - Family phase.</title>
        <authorList>
            <person name="Zhang G."/>
        </authorList>
    </citation>
    <scope>NUCLEOTIDE SEQUENCE [LARGE SCALE GENOMIC DNA]</scope>
    <source>
        <strain evidence="7">OUT-0004</strain>
    </source>
</reference>
<dbReference type="PROSITE" id="PS50002">
    <property type="entry name" value="SH3"/>
    <property type="match status" value="1"/>
</dbReference>
<dbReference type="GO" id="GO:0002821">
    <property type="term" value="P:positive regulation of adaptive immune response"/>
    <property type="evidence" value="ECO:0007669"/>
    <property type="project" value="TreeGrafter"/>
</dbReference>
<feature type="region of interest" description="Disordered" evidence="4">
    <location>
        <begin position="367"/>
        <end position="427"/>
    </location>
</feature>
<dbReference type="FunFam" id="2.30.30.40:FF:000021">
    <property type="entry name" value="Putative sam and sh3 domain-containing protein 1"/>
    <property type="match status" value="1"/>
</dbReference>
<protein>
    <submittedName>
        <fullName evidence="7">SASH3 protein</fullName>
    </submittedName>
</protein>
<dbReference type="SUPFAM" id="SSF50044">
    <property type="entry name" value="SH3-domain"/>
    <property type="match status" value="1"/>
</dbReference>
<dbReference type="FunFam" id="1.10.150.50:FF:000024">
    <property type="entry name" value="Putative sam and sh3 domain-containing protein 1"/>
    <property type="match status" value="1"/>
</dbReference>
<dbReference type="SMART" id="SM00326">
    <property type="entry name" value="SH3"/>
    <property type="match status" value="1"/>
</dbReference>
<dbReference type="Pfam" id="PF00536">
    <property type="entry name" value="SAM_1"/>
    <property type="match status" value="1"/>
</dbReference>
<dbReference type="InterPro" id="IPR001452">
    <property type="entry name" value="SH3_domain"/>
</dbReference>
<evidence type="ECO:0000313" key="8">
    <source>
        <dbReference type="Proteomes" id="UP000516988"/>
    </source>
</evidence>
<dbReference type="Gene3D" id="1.10.150.50">
    <property type="entry name" value="Transcription Factor, Ets-1"/>
    <property type="match status" value="1"/>
</dbReference>
<dbReference type="PANTHER" id="PTHR12301">
    <property type="entry name" value="SAM-DOMAIN, SH3 AND NUCLEAR LOCALIZATION SIGNALS PROTEIN RELATED"/>
    <property type="match status" value="1"/>
</dbReference>
<dbReference type="PROSITE" id="PS50105">
    <property type="entry name" value="SAM_DOMAIN"/>
    <property type="match status" value="1"/>
</dbReference>
<evidence type="ECO:0000259" key="6">
    <source>
        <dbReference type="PROSITE" id="PS50105"/>
    </source>
</evidence>
<dbReference type="CDD" id="cd11968">
    <property type="entry name" value="SH3_SASH3"/>
    <property type="match status" value="1"/>
</dbReference>
<dbReference type="InterPro" id="IPR021090">
    <property type="entry name" value="SPIDER"/>
</dbReference>
<gene>
    <name evidence="7" type="primary">Sash3</name>
    <name evidence="7" type="ORF">STECAR_R03445</name>
</gene>
<organism evidence="7 8">
    <name type="scientific">Steatornis caripensis</name>
    <name type="common">Oilbird</name>
    <dbReference type="NCBI Taxonomy" id="48435"/>
    <lineage>
        <taxon>Eukaryota</taxon>
        <taxon>Metazoa</taxon>
        <taxon>Chordata</taxon>
        <taxon>Craniata</taxon>
        <taxon>Vertebrata</taxon>
        <taxon>Euteleostomi</taxon>
        <taxon>Archelosauria</taxon>
        <taxon>Archosauria</taxon>
        <taxon>Dinosauria</taxon>
        <taxon>Saurischia</taxon>
        <taxon>Theropoda</taxon>
        <taxon>Coelurosauria</taxon>
        <taxon>Aves</taxon>
        <taxon>Neognathae</taxon>
        <taxon>Neoaves</taxon>
        <taxon>Strisores</taxon>
        <taxon>Caprimulgiformes</taxon>
        <taxon>Steatornithidae</taxon>
        <taxon>Steatornis</taxon>
    </lineage>
</organism>
<dbReference type="SUPFAM" id="SSF47769">
    <property type="entry name" value="SAM/Pointed domain"/>
    <property type="match status" value="1"/>
</dbReference>
<dbReference type="GO" id="GO:0005737">
    <property type="term" value="C:cytoplasm"/>
    <property type="evidence" value="ECO:0007669"/>
    <property type="project" value="TreeGrafter"/>
</dbReference>
<dbReference type="Gene3D" id="2.30.30.40">
    <property type="entry name" value="SH3 Domains"/>
    <property type="match status" value="1"/>
</dbReference>